<organism evidence="2 3">
    <name type="scientific">Ilex paraguariensis</name>
    <name type="common">yerba mate</name>
    <dbReference type="NCBI Taxonomy" id="185542"/>
    <lineage>
        <taxon>Eukaryota</taxon>
        <taxon>Viridiplantae</taxon>
        <taxon>Streptophyta</taxon>
        <taxon>Embryophyta</taxon>
        <taxon>Tracheophyta</taxon>
        <taxon>Spermatophyta</taxon>
        <taxon>Magnoliopsida</taxon>
        <taxon>eudicotyledons</taxon>
        <taxon>Gunneridae</taxon>
        <taxon>Pentapetalae</taxon>
        <taxon>asterids</taxon>
        <taxon>campanulids</taxon>
        <taxon>Aquifoliales</taxon>
        <taxon>Aquifoliaceae</taxon>
        <taxon>Ilex</taxon>
    </lineage>
</organism>
<dbReference type="EMBL" id="CAUOFW020002709">
    <property type="protein sequence ID" value="CAK9155463.1"/>
    <property type="molecule type" value="Genomic_DNA"/>
</dbReference>
<evidence type="ECO:0000313" key="3">
    <source>
        <dbReference type="Proteomes" id="UP001642360"/>
    </source>
</evidence>
<evidence type="ECO:0000313" key="2">
    <source>
        <dbReference type="EMBL" id="CAK9155463.1"/>
    </source>
</evidence>
<dbReference type="AlphaFoldDB" id="A0ABC8SE23"/>
<name>A0ABC8SE23_9AQUA</name>
<keyword evidence="3" id="KW-1185">Reference proteome</keyword>
<evidence type="ECO:0000256" key="1">
    <source>
        <dbReference type="SAM" id="MobiDB-lite"/>
    </source>
</evidence>
<feature type="region of interest" description="Disordered" evidence="1">
    <location>
        <begin position="1"/>
        <end position="47"/>
    </location>
</feature>
<dbReference type="Proteomes" id="UP001642360">
    <property type="component" value="Unassembled WGS sequence"/>
</dbReference>
<proteinExistence type="predicted"/>
<feature type="compositionally biased region" description="Low complexity" evidence="1">
    <location>
        <begin position="90"/>
        <end position="101"/>
    </location>
</feature>
<comment type="caution">
    <text evidence="2">The sequence shown here is derived from an EMBL/GenBank/DDBJ whole genome shotgun (WGS) entry which is preliminary data.</text>
</comment>
<protein>
    <submittedName>
        <fullName evidence="2">Uncharacterized protein</fullName>
    </submittedName>
</protein>
<accession>A0ABC8SE23</accession>
<feature type="region of interest" description="Disordered" evidence="1">
    <location>
        <begin position="75"/>
        <end position="122"/>
    </location>
</feature>
<sequence length="122" mass="13444">MIHSLQDQRKWPPTIGDPLVLPPLRRLPGRPKINRRREANEPIGGPSAARRCLSMKCSICKEFEHNRRSCQRAPVKGSKVKGQVDGEVAQQSTSQGTTITQNCEPATTEREQTGLVQGCGEA</sequence>
<reference evidence="2 3" key="1">
    <citation type="submission" date="2024-02" db="EMBL/GenBank/DDBJ databases">
        <authorList>
            <person name="Vignale AGUSTIN F."/>
            <person name="Sosa J E."/>
            <person name="Modenutti C."/>
        </authorList>
    </citation>
    <scope>NUCLEOTIDE SEQUENCE [LARGE SCALE GENOMIC DNA]</scope>
</reference>
<gene>
    <name evidence="2" type="ORF">ILEXP_LOCUS23873</name>
</gene>
<feature type="compositionally biased region" description="Basic and acidic residues" evidence="1">
    <location>
        <begin position="1"/>
        <end position="10"/>
    </location>
</feature>